<protein>
    <submittedName>
        <fullName evidence="1">Uncharacterized protein</fullName>
    </submittedName>
</protein>
<evidence type="ECO:0000313" key="2">
    <source>
        <dbReference type="Proteomes" id="UP001331515"/>
    </source>
</evidence>
<dbReference type="AlphaFoldDB" id="A0AAN8HUP5"/>
<dbReference type="EMBL" id="JAURVH010001517">
    <property type="protein sequence ID" value="KAK5929314.1"/>
    <property type="molecule type" value="Genomic_DNA"/>
</dbReference>
<name>A0AAN8HUP5_CHAGU</name>
<keyword evidence="2" id="KW-1185">Reference proteome</keyword>
<organism evidence="1 2">
    <name type="scientific">Champsocephalus gunnari</name>
    <name type="common">Mackerel icefish</name>
    <dbReference type="NCBI Taxonomy" id="52237"/>
    <lineage>
        <taxon>Eukaryota</taxon>
        <taxon>Metazoa</taxon>
        <taxon>Chordata</taxon>
        <taxon>Craniata</taxon>
        <taxon>Vertebrata</taxon>
        <taxon>Euteleostomi</taxon>
        <taxon>Actinopterygii</taxon>
        <taxon>Neopterygii</taxon>
        <taxon>Teleostei</taxon>
        <taxon>Neoteleostei</taxon>
        <taxon>Acanthomorphata</taxon>
        <taxon>Eupercaria</taxon>
        <taxon>Perciformes</taxon>
        <taxon>Notothenioidei</taxon>
        <taxon>Channichthyidae</taxon>
        <taxon>Champsocephalus</taxon>
    </lineage>
</organism>
<dbReference type="Proteomes" id="UP001331515">
    <property type="component" value="Unassembled WGS sequence"/>
</dbReference>
<sequence>MVKAVQGLSQVVVQVEEEFLDESHFYQDMDRWRLVLNLLNMAKEQAEEAQFQVEQDSHFLVLVPAMVGMDLGLESNHQSMEFQEEPGQGLYQELEECQQVPVIYQEADNTLLPQKLLNMEFKEELEWGSYQEQEEYQQVPATYKVDNTLLPQKLLNTEFKEELEWGSYQEQEEYQQVLEEQLEQA</sequence>
<gene>
    <name evidence="1" type="ORF">CgunFtcFv8_010553</name>
</gene>
<proteinExistence type="predicted"/>
<evidence type="ECO:0000313" key="1">
    <source>
        <dbReference type="EMBL" id="KAK5929314.1"/>
    </source>
</evidence>
<comment type="caution">
    <text evidence="1">The sequence shown here is derived from an EMBL/GenBank/DDBJ whole genome shotgun (WGS) entry which is preliminary data.</text>
</comment>
<accession>A0AAN8HUP5</accession>
<reference evidence="1 2" key="1">
    <citation type="journal article" date="2023" name="Mol. Biol. Evol.">
        <title>Genomics of Secondarily Temperate Adaptation in the Only Non-Antarctic Icefish.</title>
        <authorList>
            <person name="Rivera-Colon A.G."/>
            <person name="Rayamajhi N."/>
            <person name="Minhas B.F."/>
            <person name="Madrigal G."/>
            <person name="Bilyk K.T."/>
            <person name="Yoon V."/>
            <person name="Hune M."/>
            <person name="Gregory S."/>
            <person name="Cheng C.H.C."/>
            <person name="Catchen J.M."/>
        </authorList>
    </citation>
    <scope>NUCLEOTIDE SEQUENCE [LARGE SCALE GENOMIC DNA]</scope>
    <source>
        <tissue evidence="1">White muscle</tissue>
    </source>
</reference>